<accession>A0A9X4QX77</accession>
<protein>
    <submittedName>
        <fullName evidence="2">Uncharacterized protein</fullName>
    </submittedName>
</protein>
<proteinExistence type="predicted"/>
<dbReference type="Proteomes" id="UP001153404">
    <property type="component" value="Unassembled WGS sequence"/>
</dbReference>
<feature type="compositionally biased region" description="Basic and acidic residues" evidence="1">
    <location>
        <begin position="35"/>
        <end position="56"/>
    </location>
</feature>
<dbReference type="EMBL" id="JAPDIA010000009">
    <property type="protein sequence ID" value="MDG0814424.1"/>
    <property type="molecule type" value="Genomic_DNA"/>
</dbReference>
<feature type="region of interest" description="Disordered" evidence="1">
    <location>
        <begin position="98"/>
        <end position="117"/>
    </location>
</feature>
<gene>
    <name evidence="2" type="ORF">OMP40_37935</name>
</gene>
<feature type="compositionally biased region" description="Basic and acidic residues" evidence="1">
    <location>
        <begin position="201"/>
        <end position="223"/>
    </location>
</feature>
<feature type="region of interest" description="Disordered" evidence="1">
    <location>
        <begin position="1"/>
        <end position="83"/>
    </location>
</feature>
<evidence type="ECO:0000313" key="2">
    <source>
        <dbReference type="EMBL" id="MDG0814424.1"/>
    </source>
</evidence>
<dbReference type="AlphaFoldDB" id="A0A9X4QX77"/>
<comment type="caution">
    <text evidence="2">The sequence shown here is derived from an EMBL/GenBank/DDBJ whole genome shotgun (WGS) entry which is preliminary data.</text>
</comment>
<reference evidence="2" key="1">
    <citation type="submission" date="2022-10" db="EMBL/GenBank/DDBJ databases">
        <title>Comparative genomic analysis of Cohnella hashimotonis sp. nov., isolated from the International Space Station.</title>
        <authorList>
            <person name="Simpson A."/>
            <person name="Venkateswaran K."/>
        </authorList>
    </citation>
    <scope>NUCLEOTIDE SEQUENCE</scope>
    <source>
        <strain evidence="2">DSM 28161</strain>
    </source>
</reference>
<feature type="compositionally biased region" description="Basic and acidic residues" evidence="1">
    <location>
        <begin position="69"/>
        <end position="83"/>
    </location>
</feature>
<evidence type="ECO:0000313" key="3">
    <source>
        <dbReference type="Proteomes" id="UP001153404"/>
    </source>
</evidence>
<evidence type="ECO:0000256" key="1">
    <source>
        <dbReference type="SAM" id="MobiDB-lite"/>
    </source>
</evidence>
<sequence length="223" mass="25590">MPPEDRDERAAENLDPVRRKILGLRPEMPQPGANRAHDPDHGQHERQPAPQHRIEPDQAAYGQPARRLQPSDDRDLSDRAQHAERQHFFKLVAALERADQSVGQNRERQAQHGNAGVSQRFARFAAQQQRQRQLADDQAARAESDAEHQVGAEQLPLAFLMLLAQVDHRAGQAYREQPDEQHRPAGSRRELSSRIRPQPSCHHDARHDVERHNRDIKHKTGYE</sequence>
<feature type="compositionally biased region" description="Low complexity" evidence="1">
    <location>
        <begin position="123"/>
        <end position="132"/>
    </location>
</feature>
<feature type="region of interest" description="Disordered" evidence="1">
    <location>
        <begin position="173"/>
        <end position="223"/>
    </location>
</feature>
<feature type="compositionally biased region" description="Basic and acidic residues" evidence="1">
    <location>
        <begin position="133"/>
        <end position="148"/>
    </location>
</feature>
<feature type="compositionally biased region" description="Basic and acidic residues" evidence="1">
    <location>
        <begin position="173"/>
        <end position="193"/>
    </location>
</feature>
<feature type="region of interest" description="Disordered" evidence="1">
    <location>
        <begin position="123"/>
        <end position="148"/>
    </location>
</feature>
<feature type="compositionally biased region" description="Basic and acidic residues" evidence="1">
    <location>
        <begin position="1"/>
        <end position="18"/>
    </location>
</feature>
<keyword evidence="3" id="KW-1185">Reference proteome</keyword>
<name>A0A9X4QX77_9BACL</name>
<organism evidence="2 3">
    <name type="scientific">Cohnella rhizosphaerae</name>
    <dbReference type="NCBI Taxonomy" id="1457232"/>
    <lineage>
        <taxon>Bacteria</taxon>
        <taxon>Bacillati</taxon>
        <taxon>Bacillota</taxon>
        <taxon>Bacilli</taxon>
        <taxon>Bacillales</taxon>
        <taxon>Paenibacillaceae</taxon>
        <taxon>Cohnella</taxon>
    </lineage>
</organism>